<dbReference type="VEuPathDB" id="AmoebaDB:EHI7A_059720"/>
<evidence type="ECO:0000313" key="20">
    <source>
        <dbReference type="EMBL" id="AAP35101.1"/>
    </source>
</evidence>
<dbReference type="Pfam" id="PF04152">
    <property type="entry name" value="Mre11_DNA_bind"/>
    <property type="match status" value="1"/>
</dbReference>
<feature type="region of interest" description="Disordered" evidence="18">
    <location>
        <begin position="519"/>
        <end position="549"/>
    </location>
</feature>
<dbReference type="VEuPathDB" id="AmoebaDB:EHI8A_062180"/>
<evidence type="ECO:0000256" key="4">
    <source>
        <dbReference type="ARBA" id="ARBA00009028"/>
    </source>
</evidence>
<dbReference type="VEuPathDB" id="AmoebaDB:EHI_125910"/>
<keyword evidence="8 16" id="KW-0255">Endonuclease</keyword>
<dbReference type="GO" id="GO:0008296">
    <property type="term" value="F:3'-5'-DNA exonuclease activity"/>
    <property type="evidence" value="ECO:0007669"/>
    <property type="project" value="InterPro"/>
</dbReference>
<dbReference type="AlphaFoldDB" id="Q86C23"/>
<dbReference type="InterPro" id="IPR041796">
    <property type="entry name" value="Mre11_N"/>
</dbReference>
<dbReference type="PIRSF" id="PIRSF000882">
    <property type="entry name" value="DSB_repair_MRE11"/>
    <property type="match status" value="1"/>
</dbReference>
<keyword evidence="10 16" id="KW-0378">Hydrolase</keyword>
<dbReference type="EMBL" id="AF485822">
    <property type="protein sequence ID" value="AAP35101.1"/>
    <property type="molecule type" value="Genomic_DNA"/>
</dbReference>
<keyword evidence="9 16" id="KW-0227">DNA damage</keyword>
<dbReference type="CDD" id="cd00840">
    <property type="entry name" value="MPP_Mre11_N"/>
    <property type="match status" value="1"/>
</dbReference>
<keyword evidence="13 16" id="KW-0464">Manganese</keyword>
<keyword evidence="15 16" id="KW-0469">Meiosis</keyword>
<evidence type="ECO:0000256" key="1">
    <source>
        <dbReference type="ARBA" id="ARBA00001936"/>
    </source>
</evidence>
<comment type="subcellular location">
    <subcellularLocation>
        <location evidence="3">Chromosome</location>
    </subcellularLocation>
    <subcellularLocation>
        <location evidence="2 16">Nucleus</location>
    </subcellularLocation>
</comment>
<dbReference type="GO" id="GO:0007095">
    <property type="term" value="P:mitotic G2 DNA damage checkpoint signaling"/>
    <property type="evidence" value="ECO:0007669"/>
    <property type="project" value="TreeGrafter"/>
</dbReference>
<keyword evidence="5" id="KW-0158">Chromosome</keyword>
<dbReference type="VEuPathDB" id="AmoebaDB:EHI5A_094820"/>
<dbReference type="SUPFAM" id="SSF56300">
    <property type="entry name" value="Metallo-dependent phosphatases"/>
    <property type="match status" value="1"/>
</dbReference>
<keyword evidence="11 16" id="KW-0269">Exonuclease</keyword>
<feature type="compositionally biased region" description="Basic residues" evidence="18">
    <location>
        <begin position="521"/>
        <end position="541"/>
    </location>
</feature>
<evidence type="ECO:0000256" key="9">
    <source>
        <dbReference type="ARBA" id="ARBA00022763"/>
    </source>
</evidence>
<keyword evidence="12 16" id="KW-0234">DNA repair</keyword>
<comment type="function">
    <text evidence="16">Core component of the MRN complex, which plays a central role in double-strand break (DSB) repair, DNA recombination, maintenance of telomere integrity and meiosis. The MRN complex is involved in the repair of DNA double-strand breaks (DSBs) via homologous recombination (HR), an error-free mechanism which primarily occurs during S and G2 phases. The complex (1) mediates the end resection of damaged DNA, which generates proper single-stranded DNA, a key initial steps in HR, and is (2) required for the recruitment of other repair factors and efficient activation of ATM and ATR upon DNA damage. Within the MRN complex, MRE11 possesses both single-strand endonuclease activity and double-strand-specific 3'-5' exonuclease activity. MRE11 first endonucleolytically cleaves the 5' strand at DNA DSB ends to prevent non-homologous end joining (NHEJ) and licence HR. It then generates a single-stranded DNA gap via 3' to 5' exonucleolytic degradation, which is required for single-strand invasion and recombination.</text>
</comment>
<evidence type="ECO:0000256" key="18">
    <source>
        <dbReference type="SAM" id="MobiDB-lite"/>
    </source>
</evidence>
<dbReference type="GO" id="GO:0042138">
    <property type="term" value="P:meiotic DNA double-strand break formation"/>
    <property type="evidence" value="ECO:0007669"/>
    <property type="project" value="TreeGrafter"/>
</dbReference>
<dbReference type="GO" id="GO:0097552">
    <property type="term" value="P:mitochondrial double-strand break repair via homologous recombination"/>
    <property type="evidence" value="ECO:0007669"/>
    <property type="project" value="TreeGrafter"/>
</dbReference>
<proteinExistence type="inferred from homology"/>
<dbReference type="PANTHER" id="PTHR10139">
    <property type="entry name" value="DOUBLE-STRAND BREAK REPAIR PROTEIN MRE11"/>
    <property type="match status" value="1"/>
</dbReference>
<feature type="active site" description="Proton donor" evidence="17">
    <location>
        <position position="118"/>
    </location>
</feature>
<reference evidence="20" key="1">
    <citation type="submission" date="2002-02" db="EMBL/GenBank/DDBJ databases">
        <title>How asexual are Giardia lamblia and Entamoeba histolytica?</title>
        <authorList>
            <person name="Frisardi M."/>
            <person name="Nixon J."/>
            <person name="Loftus B."/>
            <person name="Samuelson J."/>
        </authorList>
    </citation>
    <scope>NUCLEOTIDE SEQUENCE</scope>
</reference>
<dbReference type="InterPro" id="IPR003701">
    <property type="entry name" value="Mre11"/>
</dbReference>
<dbReference type="SMART" id="SM01347">
    <property type="entry name" value="Mre11_DNA_bind"/>
    <property type="match status" value="1"/>
</dbReference>
<name>Q86C23_ENTHI</name>
<comment type="similarity">
    <text evidence="4 16">Belongs to the MRE11/RAD32 family.</text>
</comment>
<accession>Q86C23</accession>
<evidence type="ECO:0000259" key="19">
    <source>
        <dbReference type="SMART" id="SM01347"/>
    </source>
</evidence>
<dbReference type="GO" id="GO:0000014">
    <property type="term" value="F:single-stranded DNA endodeoxyribonuclease activity"/>
    <property type="evidence" value="ECO:0007669"/>
    <property type="project" value="TreeGrafter"/>
</dbReference>
<evidence type="ECO:0000256" key="3">
    <source>
        <dbReference type="ARBA" id="ARBA00004286"/>
    </source>
</evidence>
<dbReference type="VEuPathDB" id="AmoebaDB:KM1_114590"/>
<evidence type="ECO:0000256" key="7">
    <source>
        <dbReference type="ARBA" id="ARBA00022723"/>
    </source>
</evidence>
<evidence type="ECO:0000256" key="11">
    <source>
        <dbReference type="ARBA" id="ARBA00022839"/>
    </source>
</evidence>
<dbReference type="Gene3D" id="3.60.21.10">
    <property type="match status" value="1"/>
</dbReference>
<evidence type="ECO:0000256" key="5">
    <source>
        <dbReference type="ARBA" id="ARBA00022454"/>
    </source>
</evidence>
<evidence type="ECO:0000256" key="8">
    <source>
        <dbReference type="ARBA" id="ARBA00022759"/>
    </source>
</evidence>
<dbReference type="GO" id="GO:0030870">
    <property type="term" value="C:Mre11 complex"/>
    <property type="evidence" value="ECO:0007669"/>
    <property type="project" value="UniProtKB-UniRule"/>
</dbReference>
<keyword evidence="7" id="KW-0479">Metal-binding</keyword>
<evidence type="ECO:0000256" key="2">
    <source>
        <dbReference type="ARBA" id="ARBA00004123"/>
    </source>
</evidence>
<dbReference type="InterPro" id="IPR007281">
    <property type="entry name" value="Mre11_DNA-bd"/>
</dbReference>
<evidence type="ECO:0000256" key="17">
    <source>
        <dbReference type="PIRSR" id="PIRSR000882-1"/>
    </source>
</evidence>
<evidence type="ECO:0000256" key="13">
    <source>
        <dbReference type="ARBA" id="ARBA00023211"/>
    </source>
</evidence>
<evidence type="ECO:0000256" key="6">
    <source>
        <dbReference type="ARBA" id="ARBA00022722"/>
    </source>
</evidence>
<dbReference type="HOGENOM" id="CLU_458892_0_0_1"/>
<dbReference type="GO" id="GO:0035861">
    <property type="term" value="C:site of double-strand break"/>
    <property type="evidence" value="ECO:0007669"/>
    <property type="project" value="TreeGrafter"/>
</dbReference>
<protein>
    <recommendedName>
        <fullName evidence="16">Double-strand break repair protein</fullName>
    </recommendedName>
</protein>
<evidence type="ECO:0000256" key="10">
    <source>
        <dbReference type="ARBA" id="ARBA00022801"/>
    </source>
</evidence>
<evidence type="ECO:0000256" key="16">
    <source>
        <dbReference type="PIRNR" id="PIRNR000882"/>
    </source>
</evidence>
<keyword evidence="14 16" id="KW-0539">Nucleus</keyword>
<comment type="cofactor">
    <cofactor evidence="1 16">
        <name>Mn(2+)</name>
        <dbReference type="ChEBI" id="CHEBI:29035"/>
    </cofactor>
</comment>
<feature type="domain" description="Mre11 DNA-binding" evidence="19">
    <location>
        <begin position="285"/>
        <end position="450"/>
    </location>
</feature>
<dbReference type="GO" id="GO:0000723">
    <property type="term" value="P:telomere maintenance"/>
    <property type="evidence" value="ECO:0007669"/>
    <property type="project" value="TreeGrafter"/>
</dbReference>
<keyword evidence="6 16" id="KW-0540">Nuclease</keyword>
<dbReference type="Pfam" id="PF00149">
    <property type="entry name" value="Metallophos"/>
    <property type="match status" value="1"/>
</dbReference>
<dbReference type="GO" id="GO:0006303">
    <property type="term" value="P:double-strand break repair via nonhomologous end joining"/>
    <property type="evidence" value="ECO:0007669"/>
    <property type="project" value="TreeGrafter"/>
</dbReference>
<dbReference type="GO" id="GO:0000724">
    <property type="term" value="P:double-strand break repair via homologous recombination"/>
    <property type="evidence" value="ECO:0007669"/>
    <property type="project" value="TreeGrafter"/>
</dbReference>
<evidence type="ECO:0000256" key="15">
    <source>
        <dbReference type="ARBA" id="ARBA00023254"/>
    </source>
</evidence>
<evidence type="ECO:0000256" key="14">
    <source>
        <dbReference type="ARBA" id="ARBA00023242"/>
    </source>
</evidence>
<dbReference type="InterPro" id="IPR029052">
    <property type="entry name" value="Metallo-depent_PP-like"/>
</dbReference>
<dbReference type="PANTHER" id="PTHR10139:SF1">
    <property type="entry name" value="DOUBLE-STRAND BREAK REPAIR PROTEIN MRE11"/>
    <property type="match status" value="1"/>
</dbReference>
<sequence length="603" mass="69761">MSIEANTFKILICSDTHLGAGEKSHCLKDDCYLAFEEILQQANQEDVDLILHSGDFFDDQNPSKYCLTKTMELMRKYLMGKPKNSFDVAYTYEHNQEDNGFSMNQGIKYPMYVIHGNHDIPSGIEHVAGLDILQTAGLVNFIGKAEDISEIDNKTDQTILHLSPILLQKGTTRIALYGMSYKKNEEMNRLWASSQVQIDEPDGDVFKILLIHQDRILRNTLTTFPEELLKDRFNLIVFGHEHCSQVEEGTDVQIIQTGSSFPLSICEFEKAEKFIGLAHINGMKINMNKIALRNVREVFYEVVQMSQMIEGSANLEMVEHYIREEVQNFFDHVNTHSKTMLPLARIIIEYKSLGCIPNLRKMAFEFEKNIVNKGDCIKLKKKIQKREKKSNKKIVDDDLYDVFFDEDFMDEDFLARRRAAQIEAYIAEEMKLKTPKTIPLKAIEKVIEQVGNNQENDYAISTIIQCYINKNIEQAMTIIQHDHSKKMNEVIEEAFQYVETLTLDEDDYDYVERKMAEEKGKKKSTKKKVSKKTNSKKKKTQQKVVDVDEENLLSENSDDDVKEIKKPIFKKITKKNKKATKDTLILKKLKGTEQFSFQHSVLF</sequence>
<dbReference type="GO" id="GO:0030145">
    <property type="term" value="F:manganese ion binding"/>
    <property type="evidence" value="ECO:0007669"/>
    <property type="project" value="UniProtKB-UniRule"/>
</dbReference>
<evidence type="ECO:0000256" key="12">
    <source>
        <dbReference type="ARBA" id="ARBA00023204"/>
    </source>
</evidence>
<organism evidence="20">
    <name type="scientific">Entamoeba histolytica</name>
    <dbReference type="NCBI Taxonomy" id="5759"/>
    <lineage>
        <taxon>Eukaryota</taxon>
        <taxon>Amoebozoa</taxon>
        <taxon>Evosea</taxon>
        <taxon>Archamoebae</taxon>
        <taxon>Mastigamoebida</taxon>
        <taxon>Entamoebidae</taxon>
        <taxon>Entamoeba</taxon>
    </lineage>
</organism>
<dbReference type="InterPro" id="IPR004843">
    <property type="entry name" value="Calcineurin-like_PHP"/>
</dbReference>